<dbReference type="SUPFAM" id="SSF53383">
    <property type="entry name" value="PLP-dependent transferases"/>
    <property type="match status" value="1"/>
</dbReference>
<dbReference type="GO" id="GO:0009116">
    <property type="term" value="P:nucleoside metabolic process"/>
    <property type="evidence" value="ECO:0007669"/>
    <property type="project" value="InterPro"/>
</dbReference>
<evidence type="ECO:0000313" key="7">
    <source>
        <dbReference type="EMBL" id="EGV52766.1"/>
    </source>
</evidence>
<dbReference type="PANTHER" id="PTHR42806">
    <property type="entry name" value="GLYCINE CLEAVAGE SYSTEM P-PROTEIN"/>
    <property type="match status" value="1"/>
</dbReference>
<dbReference type="PATRIC" id="fig|1048808.3.peg.209"/>
<keyword evidence="2 4" id="KW-0560">Oxidoreductase</keyword>
<dbReference type="HAMAP" id="MF_00712">
    <property type="entry name" value="GcvPA"/>
    <property type="match status" value="1"/>
</dbReference>
<evidence type="ECO:0000256" key="1">
    <source>
        <dbReference type="ARBA" id="ARBA00003788"/>
    </source>
</evidence>
<sequence>MPRPTRRRSPKKSNTGADMPFIPHSEAETREMLAVIGVSDLDALFDEIPASLRCGELEQIPEGLSEMQVGQLMGSRARQDGQPLCFIGAGAYDHHIPAAVWQLVSRGEFYSAYTPYQAEASQGTLQLLYEYQSMMSALTGMDVSNASLYDGASGLAEAVLMAVRGNRKSKSKRILMPRSLHPAYRRVTDNIVRNQGIELVEVGFDGNTGQIDQAALEVHAGEDFAALVIPQPNFFGVLEPVDALVDWAHANGMLAIAVVNPLAISVLQPPGEWGESGGDICCGEGQPLGVPLASGGPYFGFLCCSQKLVRQMPGRIIGRTVDLDGKPGYTLTLQAREQHIRRSKATSNICTNQGLMITAATIHMALLGAEGLERVAAASHQNTQALSQALCQLPGVEPIFSGPIFHERALRLPLPVKNALRSLAAHNLLGGFDLGDDYPELGEALLVCATEKHTEEEIAQYQNKLQRVIQAQTKPGCKLQPKDW</sequence>
<comment type="similarity">
    <text evidence="4">Belongs to the GcvP family. N-terminal subunit subfamily.</text>
</comment>
<dbReference type="EMBL" id="AFOC01000003">
    <property type="protein sequence ID" value="EGV52766.1"/>
    <property type="molecule type" value="Genomic_DNA"/>
</dbReference>
<dbReference type="Pfam" id="PF02347">
    <property type="entry name" value="GDC-P"/>
    <property type="match status" value="1"/>
</dbReference>
<dbReference type="Gene3D" id="3.90.1150.10">
    <property type="entry name" value="Aspartate Aminotransferase, domain 1"/>
    <property type="match status" value="1"/>
</dbReference>
<dbReference type="GO" id="GO:0004375">
    <property type="term" value="F:glycine dehydrogenase (decarboxylating) activity"/>
    <property type="evidence" value="ECO:0007669"/>
    <property type="project" value="UniProtKB-EC"/>
</dbReference>
<reference evidence="7" key="1">
    <citation type="journal article" date="2011" name="ISME J.">
        <title>The endosymbionts of the deep-sea tubeworms Riftia pachyptila and Tevnia jerichonana share an identical physiology as revealed by proteogenomic analyses.</title>
        <authorList>
            <person name="Gardebrecht A."/>
            <person name="Markert S."/>
            <person name="Felbeck H."/>
            <person name="Thuermer A."/>
            <person name="Albrecht D."/>
            <person name="Wollherr A."/>
            <person name="Kabisch J."/>
            <person name="Lehmann R."/>
            <person name="Daniel R."/>
            <person name="Liesegang H."/>
            <person name="Hecker M."/>
            <person name="Sievert S.M."/>
            <person name="Schweder T."/>
        </authorList>
    </citation>
    <scope>NUCLEOTIDE SEQUENCE [LARGE SCALE GENOMIC DNA]</scope>
</reference>
<name>G2D9I2_9GAMM</name>
<dbReference type="CDD" id="cd00613">
    <property type="entry name" value="GDC-P"/>
    <property type="match status" value="1"/>
</dbReference>
<evidence type="ECO:0000256" key="4">
    <source>
        <dbReference type="HAMAP-Rule" id="MF_00712"/>
    </source>
</evidence>
<dbReference type="Proteomes" id="UP000004491">
    <property type="component" value="Unassembled WGS sequence"/>
</dbReference>
<dbReference type="InterPro" id="IPR023010">
    <property type="entry name" value="GcvPA"/>
</dbReference>
<dbReference type="InterPro" id="IPR020581">
    <property type="entry name" value="GDC_P"/>
</dbReference>
<comment type="caution">
    <text evidence="7">The sequence shown here is derived from an EMBL/GenBank/DDBJ whole genome shotgun (WGS) entry which is preliminary data.</text>
</comment>
<evidence type="ECO:0000256" key="3">
    <source>
        <dbReference type="ARBA" id="ARBA00049026"/>
    </source>
</evidence>
<accession>G2D9I2</accession>
<feature type="domain" description="Glycine cleavage system P-protein N-terminal" evidence="6">
    <location>
        <begin position="21"/>
        <end position="460"/>
    </location>
</feature>
<dbReference type="Gene3D" id="3.40.640.10">
    <property type="entry name" value="Type I PLP-dependent aspartate aminotransferase-like (Major domain)"/>
    <property type="match status" value="1"/>
</dbReference>
<proteinExistence type="inferred from homology"/>
<evidence type="ECO:0000256" key="5">
    <source>
        <dbReference type="SAM" id="MobiDB-lite"/>
    </source>
</evidence>
<dbReference type="InterPro" id="IPR015421">
    <property type="entry name" value="PyrdxlP-dep_Trfase_major"/>
</dbReference>
<comment type="function">
    <text evidence="1 4">The glycine cleavage system catalyzes the degradation of glycine. The P protein binds the alpha-amino group of glycine through its pyridoxal phosphate cofactor; CO(2) is released and the remaining methylamine moiety is then transferred to the lipoamide cofactor of the H protein.</text>
</comment>
<organism evidence="7 8">
    <name type="scientific">endosymbiont of Riftia pachyptila</name>
    <name type="common">vent Ph05</name>
    <dbReference type="NCBI Taxonomy" id="1048808"/>
    <lineage>
        <taxon>Bacteria</taxon>
        <taxon>Pseudomonadati</taxon>
        <taxon>Pseudomonadota</taxon>
        <taxon>Gammaproteobacteria</taxon>
        <taxon>sulfur-oxidizing symbionts</taxon>
    </lineage>
</organism>
<keyword evidence="8" id="KW-1185">Reference proteome</keyword>
<comment type="catalytic activity">
    <reaction evidence="3 4">
        <text>N(6)-[(R)-lipoyl]-L-lysyl-[glycine-cleavage complex H protein] + glycine + H(+) = N(6)-[(R)-S(8)-aminomethyldihydrolipoyl]-L-lysyl-[glycine-cleavage complex H protein] + CO2</text>
        <dbReference type="Rhea" id="RHEA:24304"/>
        <dbReference type="Rhea" id="RHEA-COMP:10494"/>
        <dbReference type="Rhea" id="RHEA-COMP:10495"/>
        <dbReference type="ChEBI" id="CHEBI:15378"/>
        <dbReference type="ChEBI" id="CHEBI:16526"/>
        <dbReference type="ChEBI" id="CHEBI:57305"/>
        <dbReference type="ChEBI" id="CHEBI:83099"/>
        <dbReference type="ChEBI" id="CHEBI:83143"/>
        <dbReference type="EC" id="1.4.4.2"/>
    </reaction>
</comment>
<evidence type="ECO:0000313" key="8">
    <source>
        <dbReference type="Proteomes" id="UP000004491"/>
    </source>
</evidence>
<dbReference type="GO" id="GO:0019464">
    <property type="term" value="P:glycine decarboxylation via glycine cleavage system"/>
    <property type="evidence" value="ECO:0007669"/>
    <property type="project" value="UniProtKB-UniRule"/>
</dbReference>
<evidence type="ECO:0000256" key="2">
    <source>
        <dbReference type="ARBA" id="ARBA00023002"/>
    </source>
</evidence>
<dbReference type="PANTHER" id="PTHR42806:SF1">
    <property type="entry name" value="GLYCINE DEHYDROGENASE (DECARBOXYLATING)"/>
    <property type="match status" value="1"/>
</dbReference>
<protein>
    <recommendedName>
        <fullName evidence="4">Probable glycine dehydrogenase (decarboxylating) subunit 1</fullName>
        <ecNumber evidence="4">1.4.4.2</ecNumber>
    </recommendedName>
    <alternativeName>
        <fullName evidence="4">Glycine cleavage system P-protein subunit 1</fullName>
    </alternativeName>
    <alternativeName>
        <fullName evidence="4">Glycine decarboxylase subunit 1</fullName>
    </alternativeName>
    <alternativeName>
        <fullName evidence="4">Glycine dehydrogenase (aminomethyl-transferring) subunit 1</fullName>
    </alternativeName>
</protein>
<dbReference type="EC" id="1.4.4.2" evidence="4"/>
<dbReference type="InterPro" id="IPR015422">
    <property type="entry name" value="PyrdxlP-dep_Trfase_small"/>
</dbReference>
<comment type="subunit">
    <text evidence="4">The glycine cleavage system is composed of four proteins: P, T, L and H. In this organism, the P 'protein' is a heterodimer of two subunits.</text>
</comment>
<gene>
    <name evidence="4" type="primary">gcvPA</name>
    <name evidence="7" type="ORF">Rifp1Sym_ac00530</name>
</gene>
<dbReference type="AlphaFoldDB" id="G2D9I2"/>
<feature type="region of interest" description="Disordered" evidence="5">
    <location>
        <begin position="1"/>
        <end position="21"/>
    </location>
</feature>
<dbReference type="PIRSF" id="PIRSF006815">
    <property type="entry name" value="GcvPA"/>
    <property type="match status" value="1"/>
</dbReference>
<dbReference type="InterPro" id="IPR015424">
    <property type="entry name" value="PyrdxlP-dep_Trfase"/>
</dbReference>
<dbReference type="NCBIfam" id="NF001696">
    <property type="entry name" value="PRK00451.1"/>
    <property type="match status" value="1"/>
</dbReference>
<evidence type="ECO:0000259" key="6">
    <source>
        <dbReference type="Pfam" id="PF02347"/>
    </source>
</evidence>
<dbReference type="InterPro" id="IPR049315">
    <property type="entry name" value="GDC-P_N"/>
</dbReference>
<feature type="compositionally biased region" description="Basic residues" evidence="5">
    <location>
        <begin position="1"/>
        <end position="11"/>
    </location>
</feature>